<feature type="transmembrane region" description="Helical" evidence="10">
    <location>
        <begin position="138"/>
        <end position="158"/>
    </location>
</feature>
<accession>A0A0K8RNJ7</accession>
<evidence type="ECO:0000256" key="10">
    <source>
        <dbReference type="SAM" id="Phobius"/>
    </source>
</evidence>
<reference evidence="11" key="1">
    <citation type="submission" date="2012-12" db="EMBL/GenBank/DDBJ databases">
        <title>Identification and characterization of a phenylalanine ammonia-lyase gene family in Isatis indigotica Fort.</title>
        <authorList>
            <person name="Liu Q."/>
            <person name="Chen J."/>
            <person name="Zhou X."/>
            <person name="Di P."/>
            <person name="Xiao Y."/>
            <person name="Xuan H."/>
            <person name="Zhang L."/>
            <person name="Chen W."/>
        </authorList>
    </citation>
    <scope>NUCLEOTIDE SEQUENCE</scope>
    <source>
        <tissue evidence="11">Salivary gland</tissue>
    </source>
</reference>
<evidence type="ECO:0000256" key="1">
    <source>
        <dbReference type="ARBA" id="ARBA00004448"/>
    </source>
</evidence>
<keyword evidence="6 10" id="KW-1133">Transmembrane helix</keyword>
<dbReference type="GO" id="GO:0005743">
    <property type="term" value="C:mitochondrial inner membrane"/>
    <property type="evidence" value="ECO:0007669"/>
    <property type="project" value="UniProtKB-SubCell"/>
</dbReference>
<dbReference type="AlphaFoldDB" id="A0A0K8RNJ7"/>
<feature type="transmembrane region" description="Helical" evidence="10">
    <location>
        <begin position="164"/>
        <end position="186"/>
    </location>
</feature>
<keyword evidence="8 10" id="KW-0472">Membrane</keyword>
<organism evidence="11">
    <name type="scientific">Ixodes ricinus</name>
    <name type="common">Common tick</name>
    <name type="synonym">Acarus ricinus</name>
    <dbReference type="NCBI Taxonomy" id="34613"/>
    <lineage>
        <taxon>Eukaryota</taxon>
        <taxon>Metazoa</taxon>
        <taxon>Ecdysozoa</taxon>
        <taxon>Arthropoda</taxon>
        <taxon>Chelicerata</taxon>
        <taxon>Arachnida</taxon>
        <taxon>Acari</taxon>
        <taxon>Parasitiformes</taxon>
        <taxon>Ixodida</taxon>
        <taxon>Ixodoidea</taxon>
        <taxon>Ixodidae</taxon>
        <taxon>Ixodinae</taxon>
        <taxon>Ixodes</taxon>
    </lineage>
</organism>
<evidence type="ECO:0000256" key="8">
    <source>
        <dbReference type="ARBA" id="ARBA00023136"/>
    </source>
</evidence>
<feature type="region of interest" description="Disordered" evidence="9">
    <location>
        <begin position="82"/>
        <end position="102"/>
    </location>
</feature>
<evidence type="ECO:0000256" key="5">
    <source>
        <dbReference type="ARBA" id="ARBA00022792"/>
    </source>
</evidence>
<name>A0A0K8RNJ7_IXORI</name>
<keyword evidence="7" id="KW-0496">Mitochondrion</keyword>
<evidence type="ECO:0000256" key="9">
    <source>
        <dbReference type="SAM" id="MobiDB-lite"/>
    </source>
</evidence>
<protein>
    <recommendedName>
        <fullName evidence="3">Transmembrane protein 186</fullName>
    </recommendedName>
</protein>
<evidence type="ECO:0000256" key="6">
    <source>
        <dbReference type="ARBA" id="ARBA00022989"/>
    </source>
</evidence>
<evidence type="ECO:0000256" key="3">
    <source>
        <dbReference type="ARBA" id="ARBA00014604"/>
    </source>
</evidence>
<evidence type="ECO:0000313" key="11">
    <source>
        <dbReference type="EMBL" id="JAA72650.1"/>
    </source>
</evidence>
<dbReference type="PANTHER" id="PTHR13603:SF1">
    <property type="entry name" value="TRANSMEMBRANE PROTEIN 186"/>
    <property type="match status" value="1"/>
</dbReference>
<sequence length="273" mass="30803">GTQPRSPTQAVSYCFTASTATSVAQILVKPTESLADNHSTMFGAIRCLSTSRRFLNVSKSFHRTFVTLRSWQMTSPQPTVAAASSALHQQHQPRRRSHEKTGLASPVLPLNKVGDQKWTTIFHYPYIKSIRMLIRVKVYQTFGTLVVSPAVVAAEYMNWLNTEFSQAAVVLSFTATFVLLGMGYLAERVVGVMYVNEDRSLLRVGHMDFWGNRHDHVFRTKDVAEFADTGQHWSALYITLRRYSAPNDPLYLSLKHGGIVEDKLFREVFGNEV</sequence>
<evidence type="ECO:0000256" key="2">
    <source>
        <dbReference type="ARBA" id="ARBA00007020"/>
    </source>
</evidence>
<dbReference type="EMBL" id="GADI01001158">
    <property type="protein sequence ID" value="JAA72650.1"/>
    <property type="molecule type" value="mRNA"/>
</dbReference>
<dbReference type="PANTHER" id="PTHR13603">
    <property type="entry name" value="TRANSMEMBRANE PROTEIN 186"/>
    <property type="match status" value="1"/>
</dbReference>
<feature type="non-terminal residue" evidence="11">
    <location>
        <position position="1"/>
    </location>
</feature>
<dbReference type="InterPro" id="IPR026571">
    <property type="entry name" value="Tmem186"/>
</dbReference>
<comment type="subcellular location">
    <subcellularLocation>
        <location evidence="1">Mitochondrion inner membrane</location>
        <topology evidence="1">Multi-pass membrane protein</topology>
    </subcellularLocation>
</comment>
<keyword evidence="5" id="KW-0999">Mitochondrion inner membrane</keyword>
<keyword evidence="4 10" id="KW-0812">Transmembrane</keyword>
<evidence type="ECO:0000256" key="4">
    <source>
        <dbReference type="ARBA" id="ARBA00022692"/>
    </source>
</evidence>
<evidence type="ECO:0000256" key="7">
    <source>
        <dbReference type="ARBA" id="ARBA00023128"/>
    </source>
</evidence>
<proteinExistence type="evidence at transcript level"/>
<comment type="similarity">
    <text evidence="2">Belongs to the TMEM186 family.</text>
</comment>